<organism evidence="1 2">
    <name type="scientific">Periplaneta americana</name>
    <name type="common">American cockroach</name>
    <name type="synonym">Blatta americana</name>
    <dbReference type="NCBI Taxonomy" id="6978"/>
    <lineage>
        <taxon>Eukaryota</taxon>
        <taxon>Metazoa</taxon>
        <taxon>Ecdysozoa</taxon>
        <taxon>Arthropoda</taxon>
        <taxon>Hexapoda</taxon>
        <taxon>Insecta</taxon>
        <taxon>Pterygota</taxon>
        <taxon>Neoptera</taxon>
        <taxon>Polyneoptera</taxon>
        <taxon>Dictyoptera</taxon>
        <taxon>Blattodea</taxon>
        <taxon>Blattoidea</taxon>
        <taxon>Blattidae</taxon>
        <taxon>Blattinae</taxon>
        <taxon>Periplaneta</taxon>
    </lineage>
</organism>
<comment type="caution">
    <text evidence="1">The sequence shown here is derived from an EMBL/GenBank/DDBJ whole genome shotgun (WGS) entry which is preliminary data.</text>
</comment>
<protein>
    <submittedName>
        <fullName evidence="1">Uncharacterized protein</fullName>
    </submittedName>
</protein>
<dbReference type="Proteomes" id="UP001148838">
    <property type="component" value="Unassembled WGS sequence"/>
</dbReference>
<evidence type="ECO:0000313" key="2">
    <source>
        <dbReference type="Proteomes" id="UP001148838"/>
    </source>
</evidence>
<name>A0ABQ8SHJ0_PERAM</name>
<sequence>MKARAGTSREATSVIIQNELQRIASEANVNLLKKPTIKKTVRRARKLHLPPEPRNIDELNVISDRYIERLEGGHSPTK</sequence>
<reference evidence="1 2" key="1">
    <citation type="journal article" date="2022" name="Allergy">
        <title>Genome assembly and annotation of Periplaneta americana reveal a comprehensive cockroach allergen profile.</title>
        <authorList>
            <person name="Wang L."/>
            <person name="Xiong Q."/>
            <person name="Saelim N."/>
            <person name="Wang L."/>
            <person name="Nong W."/>
            <person name="Wan A.T."/>
            <person name="Shi M."/>
            <person name="Liu X."/>
            <person name="Cao Q."/>
            <person name="Hui J.H.L."/>
            <person name="Sookrung N."/>
            <person name="Leung T.F."/>
            <person name="Tungtrongchitr A."/>
            <person name="Tsui S.K.W."/>
        </authorList>
    </citation>
    <scope>NUCLEOTIDE SEQUENCE [LARGE SCALE GENOMIC DNA]</scope>
    <source>
        <strain evidence="1">PWHHKU_190912</strain>
    </source>
</reference>
<evidence type="ECO:0000313" key="1">
    <source>
        <dbReference type="EMBL" id="KAJ4433161.1"/>
    </source>
</evidence>
<keyword evidence="2" id="KW-1185">Reference proteome</keyword>
<proteinExistence type="predicted"/>
<dbReference type="EMBL" id="JAJSOF020000027">
    <property type="protein sequence ID" value="KAJ4433161.1"/>
    <property type="molecule type" value="Genomic_DNA"/>
</dbReference>
<accession>A0ABQ8SHJ0</accession>
<gene>
    <name evidence="1" type="ORF">ANN_15418</name>
</gene>